<keyword evidence="3" id="KW-0171">Cobalt transport</keyword>
<dbReference type="AlphaFoldDB" id="A0A1C3JPI1"/>
<dbReference type="GO" id="GO:0032025">
    <property type="term" value="P:response to cobalt ion"/>
    <property type="evidence" value="ECO:0007669"/>
    <property type="project" value="TreeGrafter"/>
</dbReference>
<proteinExistence type="inferred from homology"/>
<evidence type="ECO:0000313" key="19">
    <source>
        <dbReference type="Proteomes" id="UP000092871"/>
    </source>
</evidence>
<comment type="subcellular location">
    <subcellularLocation>
        <location evidence="2 13">Cell membrane</location>
        <topology evidence="2 13">Multi-pass membrane protein</topology>
    </subcellularLocation>
</comment>
<dbReference type="InterPro" id="IPR011541">
    <property type="entry name" value="Ni/Co_transpt_high_affinity"/>
</dbReference>
<evidence type="ECO:0000256" key="9">
    <source>
        <dbReference type="ARBA" id="ARBA00023065"/>
    </source>
</evidence>
<evidence type="ECO:0000256" key="6">
    <source>
        <dbReference type="ARBA" id="ARBA00022596"/>
    </source>
</evidence>
<keyword evidence="11 13" id="KW-0472">Membrane</keyword>
<dbReference type="Pfam" id="PF03824">
    <property type="entry name" value="NicO"/>
    <property type="match status" value="1"/>
</dbReference>
<feature type="transmembrane region" description="Helical" evidence="13">
    <location>
        <begin position="137"/>
        <end position="155"/>
    </location>
</feature>
<keyword evidence="8 13" id="KW-1133">Transmembrane helix</keyword>
<dbReference type="GO" id="GO:0006824">
    <property type="term" value="P:cobalt ion transport"/>
    <property type="evidence" value="ECO:0007669"/>
    <property type="project" value="UniProtKB-KW"/>
</dbReference>
<keyword evidence="10" id="KW-0921">Nickel transport</keyword>
<reference evidence="17 18" key="1">
    <citation type="submission" date="2016-06" db="EMBL/GenBank/DDBJ databases">
        <authorList>
            <person name="Rodrigo-Torres L."/>
            <person name="Arahal D.R."/>
        </authorList>
    </citation>
    <scope>NUCLEOTIDE SEQUENCE [LARGE SCALE GENOMIC DNA]</scope>
    <source>
        <strain evidence="17 18">CECT 5116</strain>
    </source>
</reference>
<evidence type="ECO:0000256" key="15">
    <source>
        <dbReference type="SAM" id="SignalP"/>
    </source>
</evidence>
<evidence type="ECO:0000256" key="11">
    <source>
        <dbReference type="ARBA" id="ARBA00023136"/>
    </source>
</evidence>
<evidence type="ECO:0000313" key="17">
    <source>
        <dbReference type="EMBL" id="SBT20589.1"/>
    </source>
</evidence>
<evidence type="ECO:0000313" key="18">
    <source>
        <dbReference type="Proteomes" id="UP000092840"/>
    </source>
</evidence>
<comment type="function">
    <text evidence="1">Efflux system for nickel and cobalt.</text>
</comment>
<evidence type="ECO:0000256" key="4">
    <source>
        <dbReference type="ARBA" id="ARBA00022448"/>
    </source>
</evidence>
<name>A0A1C3JPI1_9GAMM</name>
<feature type="region of interest" description="Disordered" evidence="14">
    <location>
        <begin position="165"/>
        <end position="199"/>
    </location>
</feature>
<dbReference type="EMBL" id="FLRB01000007">
    <property type="protein sequence ID" value="SBT20589.1"/>
    <property type="molecule type" value="Genomic_DNA"/>
</dbReference>
<evidence type="ECO:0000256" key="1">
    <source>
        <dbReference type="ARBA" id="ARBA00002510"/>
    </source>
</evidence>
<accession>A0A1C3JPI1</accession>
<evidence type="ECO:0000256" key="7">
    <source>
        <dbReference type="ARBA" id="ARBA00022692"/>
    </source>
</evidence>
<dbReference type="Proteomes" id="UP000092840">
    <property type="component" value="Unassembled WGS sequence"/>
</dbReference>
<keyword evidence="4 13" id="KW-0813">Transport</keyword>
<keyword evidence="7 13" id="KW-0812">Transmembrane</keyword>
<keyword evidence="15" id="KW-0732">Signal</keyword>
<keyword evidence="12" id="KW-0170">Cobalt</keyword>
<dbReference type="EMBL" id="FLRA01000006">
    <property type="protein sequence ID" value="SBT17104.1"/>
    <property type="molecule type" value="Genomic_DNA"/>
</dbReference>
<dbReference type="GO" id="GO:0015099">
    <property type="term" value="F:nickel cation transmembrane transporter activity"/>
    <property type="evidence" value="ECO:0007669"/>
    <property type="project" value="UniProtKB-UniRule"/>
</dbReference>
<feature type="transmembrane region" description="Helical" evidence="13">
    <location>
        <begin position="246"/>
        <end position="274"/>
    </location>
</feature>
<evidence type="ECO:0000313" key="16">
    <source>
        <dbReference type="EMBL" id="SBT17104.1"/>
    </source>
</evidence>
<evidence type="ECO:0000256" key="12">
    <source>
        <dbReference type="ARBA" id="ARBA00023285"/>
    </source>
</evidence>
<dbReference type="InterPro" id="IPR051224">
    <property type="entry name" value="NiCoT_RcnA"/>
</dbReference>
<comment type="similarity">
    <text evidence="13">Belongs to the NiCoT transporter (TC 2.A.52) family.</text>
</comment>
<keyword evidence="6" id="KW-0533">Nickel</keyword>
<feature type="transmembrane region" description="Helical" evidence="13">
    <location>
        <begin position="219"/>
        <end position="240"/>
    </location>
</feature>
<evidence type="ECO:0000256" key="8">
    <source>
        <dbReference type="ARBA" id="ARBA00022989"/>
    </source>
</evidence>
<protein>
    <recommendedName>
        <fullName evidence="13">Nickel/cobalt efflux system</fullName>
    </recommendedName>
</protein>
<sequence>MRIAKWLGVFGLFFSSVALAADQVIVFEMGRWVMEQQRDFHRELARLVQMLAKEENPALLGSLLVASFLYGVFHAAGPGHGKAVIASYLLATKAPLRKGIQLSFTSALLQGVVAISLVGVLAQVLDLAGSITETTQVLELASYAAIGLIGVWMLWRLARGKSSCGHDHSQDEHAHQHSCEHHHEAHHHEHSHSCGHENADHHARLEAPKDEISTAKRSTFAMVSAIGIRPCTGAVLVLLFATSTGIFKWGVLATLIMSLGTGITVGALALISVLIRDGSFALSPSKWRRRLTKILGVLAACALIFISVTMIYSDLQVTGRAF</sequence>
<feature type="transmembrane region" description="Helical" evidence="13">
    <location>
        <begin position="58"/>
        <end position="79"/>
    </location>
</feature>
<gene>
    <name evidence="16" type="ORF">MGA5115_01192</name>
    <name evidence="17" type="ORF">MGA5116_01176</name>
</gene>
<feature type="signal peptide" evidence="15">
    <location>
        <begin position="1"/>
        <end position="20"/>
    </location>
</feature>
<evidence type="ECO:0000256" key="13">
    <source>
        <dbReference type="RuleBase" id="RU362101"/>
    </source>
</evidence>
<feature type="transmembrane region" description="Helical" evidence="13">
    <location>
        <begin position="100"/>
        <end position="125"/>
    </location>
</feature>
<feature type="chain" id="PRO_5008676968" description="Nickel/cobalt efflux system" evidence="15">
    <location>
        <begin position="21"/>
        <end position="322"/>
    </location>
</feature>
<evidence type="ECO:0000256" key="14">
    <source>
        <dbReference type="SAM" id="MobiDB-lite"/>
    </source>
</evidence>
<reference evidence="16 19" key="2">
    <citation type="submission" date="2016-06" db="EMBL/GenBank/DDBJ databases">
        <authorList>
            <person name="Kjaerup R.B."/>
            <person name="Dalgaard T.S."/>
            <person name="Juul-Madsen H.R."/>
        </authorList>
    </citation>
    <scope>NUCLEOTIDE SEQUENCE [LARGE SCALE GENOMIC DNA]</scope>
    <source>
        <strain evidence="16 19">CECT 5115</strain>
    </source>
</reference>
<dbReference type="PANTHER" id="PTHR40659">
    <property type="entry name" value="NICKEL/COBALT EFFLUX SYSTEM RCNA"/>
    <property type="match status" value="1"/>
</dbReference>
<keyword evidence="18" id="KW-1185">Reference proteome</keyword>
<evidence type="ECO:0000256" key="10">
    <source>
        <dbReference type="ARBA" id="ARBA00023112"/>
    </source>
</evidence>
<dbReference type="GO" id="GO:0005886">
    <property type="term" value="C:plasma membrane"/>
    <property type="evidence" value="ECO:0007669"/>
    <property type="project" value="UniProtKB-SubCell"/>
</dbReference>
<keyword evidence="5" id="KW-1003">Cell membrane</keyword>
<evidence type="ECO:0000256" key="3">
    <source>
        <dbReference type="ARBA" id="ARBA00022426"/>
    </source>
</evidence>
<keyword evidence="9" id="KW-0406">Ion transport</keyword>
<dbReference type="RefSeq" id="WP_244502883.1">
    <property type="nucleotide sequence ID" value="NZ_FLRA01000006.1"/>
</dbReference>
<evidence type="ECO:0000256" key="2">
    <source>
        <dbReference type="ARBA" id="ARBA00004651"/>
    </source>
</evidence>
<feature type="transmembrane region" description="Helical" evidence="13">
    <location>
        <begin position="294"/>
        <end position="312"/>
    </location>
</feature>
<evidence type="ECO:0000256" key="5">
    <source>
        <dbReference type="ARBA" id="ARBA00022475"/>
    </source>
</evidence>
<dbReference type="GO" id="GO:0046583">
    <property type="term" value="F:monoatomic cation efflux transmembrane transporter activity"/>
    <property type="evidence" value="ECO:0007669"/>
    <property type="project" value="TreeGrafter"/>
</dbReference>
<dbReference type="GO" id="GO:0010045">
    <property type="term" value="P:response to nickel cation"/>
    <property type="evidence" value="ECO:0007669"/>
    <property type="project" value="TreeGrafter"/>
</dbReference>
<organism evidence="16 19">
    <name type="scientific">Marinomonas gallaica</name>
    <dbReference type="NCBI Taxonomy" id="1806667"/>
    <lineage>
        <taxon>Bacteria</taxon>
        <taxon>Pseudomonadati</taxon>
        <taxon>Pseudomonadota</taxon>
        <taxon>Gammaproteobacteria</taxon>
        <taxon>Oceanospirillales</taxon>
        <taxon>Oceanospirillaceae</taxon>
        <taxon>Marinomonas</taxon>
    </lineage>
</organism>
<dbReference type="Proteomes" id="UP000092871">
    <property type="component" value="Unassembled WGS sequence"/>
</dbReference>
<dbReference type="PANTHER" id="PTHR40659:SF1">
    <property type="entry name" value="NICKEL_COBALT EFFLUX SYSTEM RCNA"/>
    <property type="match status" value="1"/>
</dbReference>